<sequence length="261" mass="29323">MRTKIVSFFLSLSLIGHASSIELSDGSFLAAYTFEQVLTKANRDPEVIARVDEESKEIWKKLCSKLGTGDHVPILAYGSLMNPASLKKTITSLVKDPSPVWICDYVRVFNYSIETIGSLNRVTELDGPLNRAVLNLAYAPGSCCTALVLCLNEEDFLACRRREGVYDLVPVKVRPYLIQDSCVSFTEVAYAWIVRREEGCSRPVLPIKGYYSMIWDAVSSEATVTAFGEQFPQDYLDTTFLFDGRSVRVIHDEYKKAPVQY</sequence>
<evidence type="ECO:0000256" key="1">
    <source>
        <dbReference type="SAM" id="SignalP"/>
    </source>
</evidence>
<dbReference type="CDD" id="cd06661">
    <property type="entry name" value="GGCT_like"/>
    <property type="match status" value="1"/>
</dbReference>
<proteinExistence type="predicted"/>
<feature type="signal peptide" evidence="1">
    <location>
        <begin position="1"/>
        <end position="18"/>
    </location>
</feature>
<dbReference type="EMBL" id="CP063185">
    <property type="protein sequence ID" value="QYC74159.1"/>
    <property type="molecule type" value="Genomic_DNA"/>
</dbReference>
<gene>
    <name evidence="2" type="ORF">INQ84_03485</name>
</gene>
<dbReference type="RefSeq" id="WP_080122070.1">
    <property type="nucleotide sequence ID" value="NZ_CP063062.1"/>
</dbReference>
<protein>
    <submittedName>
        <fullName evidence="2">Gamma-glutamylcyclotransferase</fullName>
    </submittedName>
</protein>
<evidence type="ECO:0000313" key="3">
    <source>
        <dbReference type="Proteomes" id="UP000825134"/>
    </source>
</evidence>
<name>A0AAQ0EKC0_9CHLA</name>
<dbReference type="AlphaFoldDB" id="A0AAQ0EKC0"/>
<feature type="chain" id="PRO_5042896031" evidence="1">
    <location>
        <begin position="19"/>
        <end position="261"/>
    </location>
</feature>
<accession>A0AAQ0EKC0</accession>
<reference evidence="2" key="1">
    <citation type="journal article" date="2021" name="Front. Microbiol.">
        <title>Generation of Tetracycline and Rifamycin Resistant Chlamydia Suis Recombinants.</title>
        <authorList>
            <person name="Marti H."/>
            <person name="Bommana S."/>
            <person name="Read T.D."/>
            <person name="Pesch T."/>
            <person name="Prahauser B."/>
            <person name="Dean D."/>
            <person name="Borel N."/>
        </authorList>
    </citation>
    <scope>NUCLEOTIDE SEQUENCE</scope>
    <source>
        <strain evidence="2">208.1</strain>
    </source>
</reference>
<keyword evidence="1" id="KW-0732">Signal</keyword>
<evidence type="ECO:0000313" key="2">
    <source>
        <dbReference type="EMBL" id="QYC74159.1"/>
    </source>
</evidence>
<dbReference type="InterPro" id="IPR013024">
    <property type="entry name" value="GGCT-like"/>
</dbReference>
<dbReference type="Gene3D" id="3.10.490.10">
    <property type="entry name" value="Gamma-glutamyl cyclotransferase-like"/>
    <property type="match status" value="1"/>
</dbReference>
<organism evidence="2 3">
    <name type="scientific">Chlamydia suis</name>
    <dbReference type="NCBI Taxonomy" id="83559"/>
    <lineage>
        <taxon>Bacteria</taxon>
        <taxon>Pseudomonadati</taxon>
        <taxon>Chlamydiota</taxon>
        <taxon>Chlamydiia</taxon>
        <taxon>Chlamydiales</taxon>
        <taxon>Chlamydiaceae</taxon>
        <taxon>Chlamydia/Chlamydophila group</taxon>
        <taxon>Chlamydia</taxon>
    </lineage>
</organism>
<dbReference type="Proteomes" id="UP000825134">
    <property type="component" value="Chromosome"/>
</dbReference>